<name>A0A8X8Z7U3_SALSN</name>
<proteinExistence type="predicted"/>
<organism evidence="2">
    <name type="scientific">Salvia splendens</name>
    <name type="common">Scarlet sage</name>
    <dbReference type="NCBI Taxonomy" id="180675"/>
    <lineage>
        <taxon>Eukaryota</taxon>
        <taxon>Viridiplantae</taxon>
        <taxon>Streptophyta</taxon>
        <taxon>Embryophyta</taxon>
        <taxon>Tracheophyta</taxon>
        <taxon>Spermatophyta</taxon>
        <taxon>Magnoliopsida</taxon>
        <taxon>eudicotyledons</taxon>
        <taxon>Gunneridae</taxon>
        <taxon>Pentapetalae</taxon>
        <taxon>asterids</taxon>
        <taxon>lamiids</taxon>
        <taxon>Lamiales</taxon>
        <taxon>Lamiaceae</taxon>
        <taxon>Nepetoideae</taxon>
        <taxon>Mentheae</taxon>
        <taxon>Salviinae</taxon>
        <taxon>Salvia</taxon>
        <taxon>Salvia subgen. Calosphace</taxon>
        <taxon>core Calosphace</taxon>
    </lineage>
</organism>
<evidence type="ECO:0000313" key="2">
    <source>
        <dbReference type="EMBL" id="KAG6394502.1"/>
    </source>
</evidence>
<accession>A0A8X8Z7U3</accession>
<feature type="region of interest" description="Disordered" evidence="1">
    <location>
        <begin position="14"/>
        <end position="42"/>
    </location>
</feature>
<dbReference type="AlphaFoldDB" id="A0A8X8Z7U3"/>
<sequence length="254" mass="27503">MLLGRAVTRVRLGPGALWGDGDWDGKGPGQPEGPEAAPGHDPARCCSLPRTRPAWHCGARDKPKPTEFAQSSSYKPTGFAQSSSYKHKSVNCVEDNSDSSNWKGFQLVVANLPMNKIRQFLSEPCPGHMLAAERVLKYLKRTLGHGLFYSAKADLSLSIFSDADWAACPDTRKSISGSAVEAAHGLIEEQQPRLPQQLDADADPSLLAPAQPLHVPPTDPCVDHVAEPHLFDGGLSSLPFLGSGMEFGRWRRAE</sequence>
<dbReference type="PANTHER" id="PTHR11439">
    <property type="entry name" value="GAG-POL-RELATED RETROTRANSPOSON"/>
    <property type="match status" value="1"/>
</dbReference>
<protein>
    <submittedName>
        <fullName evidence="2">Uncharacterized protein</fullName>
    </submittedName>
</protein>
<reference evidence="2" key="2">
    <citation type="submission" date="2020-08" db="EMBL/GenBank/DDBJ databases">
        <title>Plant Genome Project.</title>
        <authorList>
            <person name="Zhang R.-G."/>
        </authorList>
    </citation>
    <scope>NUCLEOTIDE SEQUENCE</scope>
    <source>
        <strain evidence="2">Huo1</strain>
        <tissue evidence="2">Leaf</tissue>
    </source>
</reference>
<dbReference type="EMBL" id="PNBA02000017">
    <property type="protein sequence ID" value="KAG6394502.1"/>
    <property type="molecule type" value="Genomic_DNA"/>
</dbReference>
<dbReference type="PANTHER" id="PTHR11439:SF463">
    <property type="entry name" value="REVERSE TRANSCRIPTASE TY1_COPIA-TYPE DOMAIN-CONTAINING PROTEIN"/>
    <property type="match status" value="1"/>
</dbReference>
<evidence type="ECO:0000256" key="1">
    <source>
        <dbReference type="SAM" id="MobiDB-lite"/>
    </source>
</evidence>
<reference evidence="2" key="1">
    <citation type="submission" date="2018-01" db="EMBL/GenBank/DDBJ databases">
        <authorList>
            <person name="Mao J.F."/>
        </authorList>
    </citation>
    <scope>NUCLEOTIDE SEQUENCE</scope>
    <source>
        <strain evidence="2">Huo1</strain>
        <tissue evidence="2">Leaf</tissue>
    </source>
</reference>
<keyword evidence="3" id="KW-1185">Reference proteome</keyword>
<comment type="caution">
    <text evidence="2">The sequence shown here is derived from an EMBL/GenBank/DDBJ whole genome shotgun (WGS) entry which is preliminary data.</text>
</comment>
<gene>
    <name evidence="2" type="ORF">SASPL_145089</name>
</gene>
<dbReference type="Proteomes" id="UP000298416">
    <property type="component" value="Unassembled WGS sequence"/>
</dbReference>
<feature type="region of interest" description="Disordered" evidence="1">
    <location>
        <begin position="59"/>
        <end position="80"/>
    </location>
</feature>
<evidence type="ECO:0000313" key="3">
    <source>
        <dbReference type="Proteomes" id="UP000298416"/>
    </source>
</evidence>
<feature type="compositionally biased region" description="Polar residues" evidence="1">
    <location>
        <begin position="68"/>
        <end position="80"/>
    </location>
</feature>